<dbReference type="Proteomes" id="UP000887564">
    <property type="component" value="Unplaced"/>
</dbReference>
<dbReference type="Gene3D" id="2.60.40.10">
    <property type="entry name" value="Immunoglobulins"/>
    <property type="match status" value="1"/>
</dbReference>
<dbReference type="AlphaFoldDB" id="A0A914R9A8"/>
<protein>
    <submittedName>
        <fullName evidence="6">SD-repeat containing protein B domain-containing protein</fullName>
    </submittedName>
</protein>
<evidence type="ECO:0000256" key="1">
    <source>
        <dbReference type="ARBA" id="ARBA00004613"/>
    </source>
</evidence>
<dbReference type="SUPFAM" id="SSF49478">
    <property type="entry name" value="Cna protein B-type domain"/>
    <property type="match status" value="1"/>
</dbReference>
<comment type="subcellular location">
    <subcellularLocation>
        <location evidence="1">Secreted</location>
    </subcellularLocation>
</comment>
<accession>A0A914R9A8</accession>
<dbReference type="PANTHER" id="PTHR23303:SF14">
    <property type="entry name" value="BOS COMPLEX SUBUNIT NOMO1-RELATED"/>
    <property type="match status" value="1"/>
</dbReference>
<dbReference type="GO" id="GO:0005576">
    <property type="term" value="C:extracellular region"/>
    <property type="evidence" value="ECO:0007669"/>
    <property type="project" value="UniProtKB-SubCell"/>
</dbReference>
<evidence type="ECO:0000313" key="6">
    <source>
        <dbReference type="WBParaSite" id="PEQ_0000324701-mRNA-1"/>
    </source>
</evidence>
<evidence type="ECO:0000256" key="2">
    <source>
        <dbReference type="ARBA" id="ARBA00022525"/>
    </source>
</evidence>
<dbReference type="InterPro" id="IPR033764">
    <property type="entry name" value="Sdr_B"/>
</dbReference>
<keyword evidence="2" id="KW-0964">Secreted</keyword>
<dbReference type="GO" id="GO:0005789">
    <property type="term" value="C:endoplasmic reticulum membrane"/>
    <property type="evidence" value="ECO:0007669"/>
    <property type="project" value="TreeGrafter"/>
</dbReference>
<dbReference type="PANTHER" id="PTHR23303">
    <property type="entry name" value="CARBOXYPEPTIDASE REGULATORY REGION-CONTAINING"/>
    <property type="match status" value="1"/>
</dbReference>
<organism evidence="5 6">
    <name type="scientific">Parascaris equorum</name>
    <name type="common">Equine roundworm</name>
    <dbReference type="NCBI Taxonomy" id="6256"/>
    <lineage>
        <taxon>Eukaryota</taxon>
        <taxon>Metazoa</taxon>
        <taxon>Ecdysozoa</taxon>
        <taxon>Nematoda</taxon>
        <taxon>Chromadorea</taxon>
        <taxon>Rhabditida</taxon>
        <taxon>Spirurina</taxon>
        <taxon>Ascaridomorpha</taxon>
        <taxon>Ascaridoidea</taxon>
        <taxon>Ascarididae</taxon>
        <taxon>Parascaris</taxon>
    </lineage>
</organism>
<sequence length="84" mass="8825">EDACFKGDDINFVLSAFAVDGVLRSGEGGGPAGVTLTLSAENGTVIAKTTTIANGRYSFRAPPGKYLVSFEAIRNFYKAKCPGF</sequence>
<evidence type="ECO:0000256" key="3">
    <source>
        <dbReference type="ARBA" id="ARBA00022729"/>
    </source>
</evidence>
<proteinExistence type="predicted"/>
<dbReference type="Pfam" id="PF17210">
    <property type="entry name" value="SdrD_B"/>
    <property type="match status" value="1"/>
</dbReference>
<dbReference type="InterPro" id="IPR013783">
    <property type="entry name" value="Ig-like_fold"/>
</dbReference>
<dbReference type="WBParaSite" id="PEQ_0000324701-mRNA-1">
    <property type="protein sequence ID" value="PEQ_0000324701-mRNA-1"/>
    <property type="gene ID" value="PEQ_0000324701"/>
</dbReference>
<dbReference type="InterPro" id="IPR051417">
    <property type="entry name" value="SDr/BOS_complex"/>
</dbReference>
<name>A0A914R9A8_PAREQ</name>
<reference evidence="6" key="1">
    <citation type="submission" date="2022-11" db="UniProtKB">
        <authorList>
            <consortium name="WormBaseParasite"/>
        </authorList>
    </citation>
    <scope>IDENTIFICATION</scope>
</reference>
<evidence type="ECO:0000259" key="4">
    <source>
        <dbReference type="Pfam" id="PF17210"/>
    </source>
</evidence>
<keyword evidence="5" id="KW-1185">Reference proteome</keyword>
<feature type="domain" description="SD-repeat containing protein B" evidence="4">
    <location>
        <begin position="11"/>
        <end position="76"/>
    </location>
</feature>
<evidence type="ECO:0000313" key="5">
    <source>
        <dbReference type="Proteomes" id="UP000887564"/>
    </source>
</evidence>
<keyword evidence="3" id="KW-0732">Signal</keyword>